<dbReference type="EMBL" id="CP002364">
    <property type="protein sequence ID" value="ADW18297.1"/>
    <property type="molecule type" value="Genomic_DNA"/>
</dbReference>
<dbReference type="InterPro" id="IPR022674">
    <property type="entry name" value="G6P_DH_NAD-bd"/>
</dbReference>
<dbReference type="RefSeq" id="WP_015724836.1">
    <property type="nucleotide sequence ID" value="NC_014972.1"/>
</dbReference>
<dbReference type="Pfam" id="PF02781">
    <property type="entry name" value="G6PD_C"/>
    <property type="match status" value="1"/>
</dbReference>
<evidence type="ECO:0000256" key="3">
    <source>
        <dbReference type="ARBA" id="ARBA00022526"/>
    </source>
</evidence>
<evidence type="ECO:0000256" key="2">
    <source>
        <dbReference type="ARBA" id="ARBA00009975"/>
    </source>
</evidence>
<dbReference type="GO" id="GO:0004345">
    <property type="term" value="F:glucose-6-phosphate dehydrogenase activity"/>
    <property type="evidence" value="ECO:0007669"/>
    <property type="project" value="UniProtKB-EC"/>
</dbReference>
<dbReference type="InterPro" id="IPR001282">
    <property type="entry name" value="G6P_DH"/>
</dbReference>
<dbReference type="GO" id="GO:0005829">
    <property type="term" value="C:cytosol"/>
    <property type="evidence" value="ECO:0007669"/>
    <property type="project" value="TreeGrafter"/>
</dbReference>
<comment type="similarity">
    <text evidence="2">Belongs to the glucose-6-phosphate dehydrogenase family.</text>
</comment>
<sequence>MDALGGVLCIFGATGDLAAKKILPALQQWSEEGLPFSRVWCLGRRALDAEGYLALIEAKGAVCLGEQLRKRIEYHRLEFEDAAAYQTLAARMHAEGGARTGRRLFFLAVKPDAFVPITTQLHAAGLLATGNPEHRLLLEKPFGDSLRSAAAIQEQLLPLVSEEQLYRIDHYLGKEMIRNILTIRFANRLFSESWHGGAIDRVEVTSIETAGVEERLDYYDRAGAINDMIQSHLLQMVALVAMGAPNDLAPESIRRAKIDVLDHLRPDPSCPPVLGQYAGYQDQVPGSATETAVEATLRVDTPQWQGARFVVRTGKKLAEKRTEIRLHFRPTRLCVDCGETVEAAANQLVIQVFPHEGVELQFNSKTPGYDYDIEQVTAEYCHSCRMIGNRPEAYVKLLKDAWEGDKTLFAGFDELQAQWRIADGLRGAAAQGRLVIYAPGSATLTPLGGLA</sequence>
<comment type="pathway">
    <text evidence="1">Carbohydrate degradation; pentose phosphate pathway; D-ribulose 5-phosphate from D-glucose 6-phosphate (oxidative stage): step 1/3.</text>
</comment>
<keyword evidence="5 9" id="KW-0560">Oxidoreductase</keyword>
<evidence type="ECO:0000259" key="8">
    <source>
        <dbReference type="Pfam" id="PF02781"/>
    </source>
</evidence>
<evidence type="ECO:0000313" key="10">
    <source>
        <dbReference type="Proteomes" id="UP000006365"/>
    </source>
</evidence>
<dbReference type="PRINTS" id="PR00079">
    <property type="entry name" value="G6PDHDRGNASE"/>
</dbReference>
<accession>A0A7U4DPT5</accession>
<dbReference type="GO" id="GO:0009051">
    <property type="term" value="P:pentose-phosphate shunt, oxidative branch"/>
    <property type="evidence" value="ECO:0007669"/>
    <property type="project" value="TreeGrafter"/>
</dbReference>
<protein>
    <submittedName>
        <fullName evidence="9">Glucose-6-phosphate dehydrogenase</fullName>
        <ecNumber evidence="9">1.1.1.49</ecNumber>
    </submittedName>
</protein>
<dbReference type="Gene3D" id="3.40.50.720">
    <property type="entry name" value="NAD(P)-binding Rossmann-like Domain"/>
    <property type="match status" value="1"/>
</dbReference>
<organism evidence="9 10">
    <name type="scientific">Desulfobulbus propionicus (strain ATCC 33891 / DSM 2032 / VKM B-1956 / 1pr3)</name>
    <dbReference type="NCBI Taxonomy" id="577650"/>
    <lineage>
        <taxon>Bacteria</taxon>
        <taxon>Pseudomonadati</taxon>
        <taxon>Thermodesulfobacteriota</taxon>
        <taxon>Desulfobulbia</taxon>
        <taxon>Desulfobulbales</taxon>
        <taxon>Desulfobulbaceae</taxon>
        <taxon>Desulfobulbus</taxon>
    </lineage>
</organism>
<gene>
    <name evidence="9" type="ordered locus">Despr_2152</name>
</gene>
<evidence type="ECO:0000256" key="4">
    <source>
        <dbReference type="ARBA" id="ARBA00022857"/>
    </source>
</evidence>
<evidence type="ECO:0000259" key="7">
    <source>
        <dbReference type="Pfam" id="PF00479"/>
    </source>
</evidence>
<keyword evidence="3" id="KW-0313">Glucose metabolism</keyword>
<dbReference type="EC" id="1.1.1.49" evidence="9"/>
<dbReference type="UniPathway" id="UPA00115"/>
<dbReference type="PROSITE" id="PS00069">
    <property type="entry name" value="G6P_DEHYDROGENASE"/>
    <property type="match status" value="1"/>
</dbReference>
<evidence type="ECO:0000256" key="5">
    <source>
        <dbReference type="ARBA" id="ARBA00023002"/>
    </source>
</evidence>
<dbReference type="AlphaFoldDB" id="A0A7U4DPT5"/>
<dbReference type="PIRSF" id="PIRSF000110">
    <property type="entry name" value="G6PD"/>
    <property type="match status" value="1"/>
</dbReference>
<dbReference type="SUPFAM" id="SSF55347">
    <property type="entry name" value="Glyceraldehyde-3-phosphate dehydrogenase-like, C-terminal domain"/>
    <property type="match status" value="1"/>
</dbReference>
<dbReference type="GO" id="GO:0050661">
    <property type="term" value="F:NADP binding"/>
    <property type="evidence" value="ECO:0007669"/>
    <property type="project" value="InterPro"/>
</dbReference>
<dbReference type="Pfam" id="PF00479">
    <property type="entry name" value="G6PD_N"/>
    <property type="match status" value="1"/>
</dbReference>
<dbReference type="InterPro" id="IPR036291">
    <property type="entry name" value="NAD(P)-bd_dom_sf"/>
</dbReference>
<keyword evidence="10" id="KW-1185">Reference proteome</keyword>
<feature type="domain" description="Glucose-6-phosphate dehydrogenase NAD-binding" evidence="7">
    <location>
        <begin position="10"/>
        <end position="179"/>
    </location>
</feature>
<dbReference type="KEGG" id="dpr:Despr_2152"/>
<proteinExistence type="inferred from homology"/>
<keyword evidence="4" id="KW-0521">NADP</keyword>
<feature type="domain" description="Glucose-6-phosphate dehydrogenase C-terminal" evidence="8">
    <location>
        <begin position="182"/>
        <end position="441"/>
    </location>
</feature>
<evidence type="ECO:0000256" key="6">
    <source>
        <dbReference type="ARBA" id="ARBA00023277"/>
    </source>
</evidence>
<evidence type="ECO:0000256" key="1">
    <source>
        <dbReference type="ARBA" id="ARBA00004937"/>
    </source>
</evidence>
<dbReference type="PANTHER" id="PTHR23429">
    <property type="entry name" value="GLUCOSE-6-PHOSPHATE 1-DEHYDROGENASE G6PD"/>
    <property type="match status" value="1"/>
</dbReference>
<name>A0A7U4DPT5_DESPD</name>
<dbReference type="InterPro" id="IPR022675">
    <property type="entry name" value="G6P_DH_C"/>
</dbReference>
<dbReference type="Gene3D" id="3.30.360.10">
    <property type="entry name" value="Dihydrodipicolinate Reductase, domain 2"/>
    <property type="match status" value="1"/>
</dbReference>
<dbReference type="Proteomes" id="UP000006365">
    <property type="component" value="Chromosome"/>
</dbReference>
<dbReference type="PANTHER" id="PTHR23429:SF0">
    <property type="entry name" value="GLUCOSE-6-PHOSPHATE 1-DEHYDROGENASE"/>
    <property type="match status" value="1"/>
</dbReference>
<keyword evidence="6" id="KW-0119">Carbohydrate metabolism</keyword>
<dbReference type="InterPro" id="IPR019796">
    <property type="entry name" value="G6P_DH_AS"/>
</dbReference>
<dbReference type="GO" id="GO:0006006">
    <property type="term" value="P:glucose metabolic process"/>
    <property type="evidence" value="ECO:0007669"/>
    <property type="project" value="UniProtKB-KW"/>
</dbReference>
<evidence type="ECO:0000313" key="9">
    <source>
        <dbReference type="EMBL" id="ADW18297.1"/>
    </source>
</evidence>
<reference evidence="9 10" key="1">
    <citation type="journal article" date="2011" name="Stand. Genomic Sci.">
        <title>Complete genome sequence of Desulfobulbus propionicus type strain (1pr3).</title>
        <authorList>
            <person name="Pagani I."/>
            <person name="Lapidus A."/>
            <person name="Nolan M."/>
            <person name="Lucas S."/>
            <person name="Hammon N."/>
            <person name="Deshpande S."/>
            <person name="Cheng J.F."/>
            <person name="Chertkov O."/>
            <person name="Davenport K."/>
            <person name="Tapia R."/>
            <person name="Han C."/>
            <person name="Goodwin L."/>
            <person name="Pitluck S."/>
            <person name="Liolios K."/>
            <person name="Mavromatis K."/>
            <person name="Ivanova N."/>
            <person name="Mikhailova N."/>
            <person name="Pati A."/>
            <person name="Chen A."/>
            <person name="Palaniappan K."/>
            <person name="Land M."/>
            <person name="Hauser L."/>
            <person name="Chang Y.J."/>
            <person name="Jeffries C.D."/>
            <person name="Detter J.C."/>
            <person name="Brambilla E."/>
            <person name="Kannan K.P."/>
            <person name="Djao O.D."/>
            <person name="Rohde M."/>
            <person name="Pukall R."/>
            <person name="Spring S."/>
            <person name="Goker M."/>
            <person name="Sikorski J."/>
            <person name="Woyke T."/>
            <person name="Bristow J."/>
            <person name="Eisen J.A."/>
            <person name="Markowitz V."/>
            <person name="Hugenholtz P."/>
            <person name="Kyrpides N.C."/>
            <person name="Klenk H.P."/>
        </authorList>
    </citation>
    <scope>NUCLEOTIDE SEQUENCE [LARGE SCALE GENOMIC DNA]</scope>
    <source>
        <strain evidence="10">ATCC 33891 / DSM 2032 / 1pr3</strain>
    </source>
</reference>
<dbReference type="SUPFAM" id="SSF51735">
    <property type="entry name" value="NAD(P)-binding Rossmann-fold domains"/>
    <property type="match status" value="1"/>
</dbReference>